<dbReference type="InterPro" id="IPR036291">
    <property type="entry name" value="NAD(P)-bd_dom_sf"/>
</dbReference>
<organism evidence="3 4">
    <name type="scientific">Anoxynatronum sibiricum</name>
    <dbReference type="NCBI Taxonomy" id="210623"/>
    <lineage>
        <taxon>Bacteria</taxon>
        <taxon>Bacillati</taxon>
        <taxon>Bacillota</taxon>
        <taxon>Clostridia</taxon>
        <taxon>Eubacteriales</taxon>
        <taxon>Clostridiaceae</taxon>
        <taxon>Anoxynatronum</taxon>
    </lineage>
</organism>
<keyword evidence="4" id="KW-1185">Reference proteome</keyword>
<evidence type="ECO:0000313" key="3">
    <source>
        <dbReference type="EMBL" id="MEN1760783.1"/>
    </source>
</evidence>
<dbReference type="Gene3D" id="3.40.50.720">
    <property type="entry name" value="NAD(P)-binding Rossmann-like Domain"/>
    <property type="match status" value="1"/>
</dbReference>
<proteinExistence type="inferred from homology"/>
<dbReference type="SUPFAM" id="SSF51735">
    <property type="entry name" value="NAD(P)-binding Rossmann-fold domains"/>
    <property type="match status" value="1"/>
</dbReference>
<dbReference type="EMBL" id="JBCITM010000009">
    <property type="protein sequence ID" value="MEN1760783.1"/>
    <property type="molecule type" value="Genomic_DNA"/>
</dbReference>
<evidence type="ECO:0000256" key="1">
    <source>
        <dbReference type="ARBA" id="ARBA00007637"/>
    </source>
</evidence>
<dbReference type="InterPro" id="IPR001509">
    <property type="entry name" value="Epimerase_deHydtase"/>
</dbReference>
<evidence type="ECO:0000259" key="2">
    <source>
        <dbReference type="Pfam" id="PF01370"/>
    </source>
</evidence>
<comment type="similarity">
    <text evidence="1">Belongs to the NAD(P)-dependent epimerase/dehydratase family.</text>
</comment>
<gene>
    <name evidence="3" type="ORF">AAIG11_09875</name>
</gene>
<sequence length="366" mass="40985">MSLGFSNSTILVVGGAGFVGSNLCHFLLEDENVAALIIVDNLLSSDMCNLPDDPRVTFLHGSITDNRILSHLPRDIQYVFHLACYHGNQSSIADPFADHENNTLTSLKLFDTLKDFPSLRKVVYAAAGCAVAEKTFDEAKSTTEEAPVSLYHDSPYSISKLIGELYGNYYFQHYGLPLVKARFQNVYGPREILGAGRWRGTAHTVWRNVVPTFVWKSLHSEALPLDNGGNASRDFIFVEDMARGLIACALKGEPGEVYNLASGEETTIWDLAHMINELAGNKTPVDLLPPRDWDRSGKRFGSTEKAKEKLGFKTQISIPEGLEKTLLWTIREKEHILRTMRTHSYFVPEVDKYITDRSKRGEADDR</sequence>
<accession>A0ABU9VUD7</accession>
<dbReference type="PANTHER" id="PTHR43000">
    <property type="entry name" value="DTDP-D-GLUCOSE 4,6-DEHYDRATASE-RELATED"/>
    <property type="match status" value="1"/>
</dbReference>
<dbReference type="RefSeq" id="WP_343186108.1">
    <property type="nucleotide sequence ID" value="NZ_JBCITM010000009.1"/>
</dbReference>
<evidence type="ECO:0000313" key="4">
    <source>
        <dbReference type="Proteomes" id="UP001407405"/>
    </source>
</evidence>
<name>A0ABU9VUD7_9CLOT</name>
<dbReference type="Proteomes" id="UP001407405">
    <property type="component" value="Unassembled WGS sequence"/>
</dbReference>
<feature type="domain" description="NAD-dependent epimerase/dehydratase" evidence="2">
    <location>
        <begin position="10"/>
        <end position="261"/>
    </location>
</feature>
<dbReference type="Gene3D" id="3.90.25.10">
    <property type="entry name" value="UDP-galactose 4-epimerase, domain 1"/>
    <property type="match status" value="1"/>
</dbReference>
<reference evidence="3 4" key="1">
    <citation type="submission" date="2024-04" db="EMBL/GenBank/DDBJ databases">
        <title>Genome sequencing and metabolic network reconstruction of aminoacids and betaine degradation by Anoxynatronum sibiricum.</title>
        <authorList>
            <person name="Detkova E.N."/>
            <person name="Boltjanskaja Y.V."/>
            <person name="Mardanov A.V."/>
            <person name="Kevbrin V."/>
        </authorList>
    </citation>
    <scope>NUCLEOTIDE SEQUENCE [LARGE SCALE GENOMIC DNA]</scope>
    <source>
        <strain evidence="3 4">Z-7981</strain>
    </source>
</reference>
<dbReference type="Pfam" id="PF01370">
    <property type="entry name" value="Epimerase"/>
    <property type="match status" value="1"/>
</dbReference>
<protein>
    <submittedName>
        <fullName evidence="3">NAD-dependent epimerase/dehydratase family protein</fullName>
    </submittedName>
</protein>
<comment type="caution">
    <text evidence="3">The sequence shown here is derived from an EMBL/GenBank/DDBJ whole genome shotgun (WGS) entry which is preliminary data.</text>
</comment>